<feature type="domain" description="NAD-dependent epimerase/dehydratase" evidence="2">
    <location>
        <begin position="3"/>
        <end position="215"/>
    </location>
</feature>
<reference evidence="4 5" key="1">
    <citation type="submission" date="2020-06" db="EMBL/GenBank/DDBJ databases">
        <title>Rheinheimera sp. nov., a marine bacterium isolated from coastal.</title>
        <authorList>
            <person name="Yu Q."/>
            <person name="Qi Y."/>
            <person name="Pu J."/>
        </authorList>
    </citation>
    <scope>NUCLEOTIDE SEQUENCE [LARGE SCALE GENOMIC DNA]</scope>
    <source>
        <strain evidence="4 5">YQF-2</strain>
    </source>
</reference>
<dbReference type="RefSeq" id="WP_173500239.1">
    <property type="nucleotide sequence ID" value="NZ_JABSOD010000004.1"/>
</dbReference>
<dbReference type="EMBL" id="JABSOD010000004">
    <property type="protein sequence ID" value="NRQ41992.1"/>
    <property type="molecule type" value="Genomic_DNA"/>
</dbReference>
<evidence type="ECO:0000313" key="4">
    <source>
        <dbReference type="EMBL" id="NRQ41992.1"/>
    </source>
</evidence>
<protein>
    <submittedName>
        <fullName evidence="4">TIGR01777 family protein</fullName>
    </submittedName>
</protein>
<dbReference type="InterPro" id="IPR001509">
    <property type="entry name" value="Epimerase_deHydtase"/>
</dbReference>
<dbReference type="Pfam" id="PF01370">
    <property type="entry name" value="Epimerase"/>
    <property type="match status" value="1"/>
</dbReference>
<name>A0A7Y5AP99_9GAMM</name>
<dbReference type="CDD" id="cd05242">
    <property type="entry name" value="SDR_a8"/>
    <property type="match status" value="1"/>
</dbReference>
<dbReference type="SUPFAM" id="SSF51735">
    <property type="entry name" value="NAD(P)-binding Rossmann-fold domains"/>
    <property type="match status" value="1"/>
</dbReference>
<evidence type="ECO:0000313" key="5">
    <source>
        <dbReference type="Proteomes" id="UP000523161"/>
    </source>
</evidence>
<dbReference type="PANTHER" id="PTHR11092">
    <property type="entry name" value="SUGAR NUCLEOTIDE EPIMERASE RELATED"/>
    <property type="match status" value="1"/>
</dbReference>
<dbReference type="Gene3D" id="3.40.50.720">
    <property type="entry name" value="NAD(P)-binding Rossmann-like Domain"/>
    <property type="match status" value="1"/>
</dbReference>
<comment type="similarity">
    <text evidence="1">Belongs to the NAD(P)-dependent epimerase/dehydratase family. SDR39U1 subfamily.</text>
</comment>
<dbReference type="Pfam" id="PF08338">
    <property type="entry name" value="DUF1731"/>
    <property type="match status" value="1"/>
</dbReference>
<evidence type="ECO:0000256" key="1">
    <source>
        <dbReference type="ARBA" id="ARBA00009353"/>
    </source>
</evidence>
<keyword evidence="5" id="KW-1185">Reference proteome</keyword>
<accession>A0A7Y5AP99</accession>
<evidence type="ECO:0000259" key="2">
    <source>
        <dbReference type="Pfam" id="PF01370"/>
    </source>
</evidence>
<dbReference type="Proteomes" id="UP000523161">
    <property type="component" value="Unassembled WGS sequence"/>
</dbReference>
<gene>
    <name evidence="4" type="ORF">HRH59_05300</name>
</gene>
<dbReference type="InterPro" id="IPR036291">
    <property type="entry name" value="NAD(P)-bd_dom_sf"/>
</dbReference>
<dbReference type="InterPro" id="IPR010099">
    <property type="entry name" value="SDR39U1"/>
</dbReference>
<evidence type="ECO:0000259" key="3">
    <source>
        <dbReference type="Pfam" id="PF08338"/>
    </source>
</evidence>
<feature type="domain" description="DUF1731" evidence="3">
    <location>
        <begin position="249"/>
        <end position="295"/>
    </location>
</feature>
<organism evidence="4 5">
    <name type="scientific">Rheinheimera lutimaris</name>
    <dbReference type="NCBI Taxonomy" id="2740584"/>
    <lineage>
        <taxon>Bacteria</taxon>
        <taxon>Pseudomonadati</taxon>
        <taxon>Pseudomonadota</taxon>
        <taxon>Gammaproteobacteria</taxon>
        <taxon>Chromatiales</taxon>
        <taxon>Chromatiaceae</taxon>
        <taxon>Rheinheimera</taxon>
    </lineage>
</organism>
<dbReference type="InterPro" id="IPR013549">
    <property type="entry name" value="DUF1731"/>
</dbReference>
<comment type="caution">
    <text evidence="4">The sequence shown here is derived from an EMBL/GenBank/DDBJ whole genome shotgun (WGS) entry which is preliminary data.</text>
</comment>
<sequence length="298" mass="32645">MKILLTGGTGLIGSALVNQWHDRHELIVLSRSAAKVQSQFSERAQAVTSLSEVDFNTLDAVVNLAGEPIVGKRWSDAQKQVLCDSRWHITQQLVEAIKAAQTPPKVLLSGSAIGIYGRQQSQLINEDFSHFHAEFSQHLCQHWEELALAAAGPSTRVCLLRTGIVLANNGGALQKMLPPFKAGLGGRIGSGQQFMSWIHINDMLRLTDFLLQHPTLHGAFNATAPQPVTNAQFSQTLAKVLHRPALLPMPAFVLRLMFGEMADLLLTGQRVIPANLIKAGFEFQFSELEPALRALQAH</sequence>
<dbReference type="PANTHER" id="PTHR11092:SF0">
    <property type="entry name" value="EPIMERASE FAMILY PROTEIN SDR39U1"/>
    <property type="match status" value="1"/>
</dbReference>
<dbReference type="AlphaFoldDB" id="A0A7Y5AP99"/>
<dbReference type="NCBIfam" id="TIGR01777">
    <property type="entry name" value="yfcH"/>
    <property type="match status" value="1"/>
</dbReference>
<proteinExistence type="inferred from homology"/>